<evidence type="ECO:0000313" key="3">
    <source>
        <dbReference type="EMBL" id="KAE9033547.1"/>
    </source>
</evidence>
<feature type="compositionally biased region" description="Basic residues" evidence="1">
    <location>
        <begin position="90"/>
        <end position="100"/>
    </location>
</feature>
<dbReference type="EMBL" id="QXFV01000583">
    <property type="protein sequence ID" value="KAE9033547.1"/>
    <property type="molecule type" value="Genomic_DNA"/>
</dbReference>
<dbReference type="Proteomes" id="UP000429607">
    <property type="component" value="Unassembled WGS sequence"/>
</dbReference>
<feature type="signal peptide" evidence="2">
    <location>
        <begin position="1"/>
        <end position="24"/>
    </location>
</feature>
<gene>
    <name evidence="3" type="ORF">PR001_g10108</name>
    <name evidence="4" type="ORF">PR003_g3448</name>
</gene>
<protein>
    <recommendedName>
        <fullName evidence="7">RxLR effector protein</fullName>
    </recommendedName>
</protein>
<comment type="caution">
    <text evidence="3">The sequence shown here is derived from an EMBL/GenBank/DDBJ whole genome shotgun (WGS) entry which is preliminary data.</text>
</comment>
<evidence type="ECO:0000313" key="6">
    <source>
        <dbReference type="Proteomes" id="UP000434957"/>
    </source>
</evidence>
<feature type="compositionally biased region" description="Basic residues" evidence="1">
    <location>
        <begin position="27"/>
        <end position="39"/>
    </location>
</feature>
<dbReference type="Proteomes" id="UP000434957">
    <property type="component" value="Unassembled WGS sequence"/>
</dbReference>
<evidence type="ECO:0000313" key="4">
    <source>
        <dbReference type="EMBL" id="KAE9354279.1"/>
    </source>
</evidence>
<keyword evidence="2" id="KW-0732">Signal</keyword>
<feature type="chain" id="PRO_5036380145" description="RxLR effector protein" evidence="2">
    <location>
        <begin position="25"/>
        <end position="100"/>
    </location>
</feature>
<accession>A0A6A3MPR8</accession>
<feature type="region of interest" description="Disordered" evidence="1">
    <location>
        <begin position="27"/>
        <end position="100"/>
    </location>
</feature>
<reference evidence="3 5" key="1">
    <citation type="submission" date="2018-09" db="EMBL/GenBank/DDBJ databases">
        <title>Genomic investigation of the strawberry pathogen Phytophthora fragariae indicates pathogenicity is determined by transcriptional variation in three key races.</title>
        <authorList>
            <person name="Adams T.M."/>
            <person name="Armitage A.D."/>
            <person name="Sobczyk M.K."/>
            <person name="Bates H.J."/>
            <person name="Dunwell J.M."/>
            <person name="Nellist C.F."/>
            <person name="Harrison R.J."/>
        </authorList>
    </citation>
    <scope>NUCLEOTIDE SEQUENCE [LARGE SCALE GENOMIC DNA]</scope>
    <source>
        <strain evidence="3 5">SCRP249</strain>
        <strain evidence="4 6">SCRP333</strain>
    </source>
</reference>
<keyword evidence="6" id="KW-1185">Reference proteome</keyword>
<evidence type="ECO:0008006" key="7">
    <source>
        <dbReference type="Google" id="ProtNLM"/>
    </source>
</evidence>
<proteinExistence type="predicted"/>
<evidence type="ECO:0000313" key="5">
    <source>
        <dbReference type="Proteomes" id="UP000429607"/>
    </source>
</evidence>
<dbReference type="AlphaFoldDB" id="A0A6A3MPR8"/>
<evidence type="ECO:0000256" key="2">
    <source>
        <dbReference type="SAM" id="SignalP"/>
    </source>
</evidence>
<organism evidence="3 5">
    <name type="scientific">Phytophthora rubi</name>
    <dbReference type="NCBI Taxonomy" id="129364"/>
    <lineage>
        <taxon>Eukaryota</taxon>
        <taxon>Sar</taxon>
        <taxon>Stramenopiles</taxon>
        <taxon>Oomycota</taxon>
        <taxon>Peronosporomycetes</taxon>
        <taxon>Peronosporales</taxon>
        <taxon>Peronosporaceae</taxon>
        <taxon>Phytophthora</taxon>
    </lineage>
</organism>
<name>A0A6A3MPR8_9STRA</name>
<feature type="compositionally biased region" description="Basic and acidic residues" evidence="1">
    <location>
        <begin position="59"/>
        <end position="74"/>
    </location>
</feature>
<evidence type="ECO:0000256" key="1">
    <source>
        <dbReference type="SAM" id="MobiDB-lite"/>
    </source>
</evidence>
<sequence>MRSKFTVLLIPLLAMLRSSRRVRRLRLRPPQLPRRHHAVPARPVAQGGGVRGHALHSPGADRRPEVSREGDATHARSAQGPPVLQSQGAPHRRRPAICLF</sequence>
<dbReference type="EMBL" id="QXFT01000120">
    <property type="protein sequence ID" value="KAE9354279.1"/>
    <property type="molecule type" value="Genomic_DNA"/>
</dbReference>